<keyword evidence="3 5" id="KW-1133">Transmembrane helix</keyword>
<dbReference type="PIRSF" id="PIRSF006060">
    <property type="entry name" value="AA_transporter"/>
    <property type="match status" value="1"/>
</dbReference>
<feature type="transmembrane region" description="Helical" evidence="5">
    <location>
        <begin position="21"/>
        <end position="42"/>
    </location>
</feature>
<feature type="transmembrane region" description="Helical" evidence="5">
    <location>
        <begin position="98"/>
        <end position="129"/>
    </location>
</feature>
<name>A0ABU8T0N9_9PSEU</name>
<feature type="transmembrane region" description="Helical" evidence="5">
    <location>
        <begin position="209"/>
        <end position="231"/>
    </location>
</feature>
<evidence type="ECO:0000256" key="2">
    <source>
        <dbReference type="ARBA" id="ARBA00022692"/>
    </source>
</evidence>
<dbReference type="RefSeq" id="WP_340285585.1">
    <property type="nucleotide sequence ID" value="NZ_JBBJUP010000001.1"/>
</dbReference>
<sequence>MGGDAVLRDRSPVHGLVRRRLGFADVVAQSIAGSAPSAAMAATPVIVAATAGPATVWSFVVATVLALLVAASIARFTRRMAAPGGLYTLTAQGLGSGPAFAAGVAGVAGYLLLCAAAIAGAVAFLGALWQPWLSGPPARTAAAVAVGAVVTALVVRGVRPAARVVLLVEAVAIAVLVGVFAVLIAGGPLPGPGTPGAAGGAAPGGAGGLAAGVLPALAAFIGFEVATSLGAEARRPFRTVPRAVVATAAVTGVLYVVAAAVQVAGFAAVPGGLAGQTQPVQVLAVARGWWWIPPLLDAALVLSFLACALATATALSRVLFSLARDRVVPRPLGRVHPRWRTPHVAVALGVPVATAAVAVPVALGVPVEAVLVALLGAATVGFLVTYALVCLAAPVFLRRIGELTPAAVVTAAVAVPALLAALVAFVVAVPATGVVPAVALLAGLAWFVLLRRRGRLQGLGVYDETVVSDVWGRNA</sequence>
<evidence type="ECO:0000259" key="6">
    <source>
        <dbReference type="Pfam" id="PF00324"/>
    </source>
</evidence>
<dbReference type="Gene3D" id="1.20.1740.10">
    <property type="entry name" value="Amino acid/polyamine transporter I"/>
    <property type="match status" value="1"/>
</dbReference>
<feature type="transmembrane region" description="Helical" evidence="5">
    <location>
        <begin position="403"/>
        <end position="427"/>
    </location>
</feature>
<dbReference type="EMBL" id="JBBJUP010000001">
    <property type="protein sequence ID" value="MEJ8277529.1"/>
    <property type="molecule type" value="Genomic_DNA"/>
</dbReference>
<evidence type="ECO:0000256" key="5">
    <source>
        <dbReference type="SAM" id="Phobius"/>
    </source>
</evidence>
<dbReference type="Proteomes" id="UP001364211">
    <property type="component" value="Unassembled WGS sequence"/>
</dbReference>
<feature type="transmembrane region" description="Helical" evidence="5">
    <location>
        <begin position="433"/>
        <end position="450"/>
    </location>
</feature>
<accession>A0ABU8T0N9</accession>
<dbReference type="PANTHER" id="PTHR42770:SF7">
    <property type="entry name" value="MEMBRANE PROTEIN"/>
    <property type="match status" value="1"/>
</dbReference>
<feature type="transmembrane region" description="Helical" evidence="5">
    <location>
        <begin position="54"/>
        <end position="77"/>
    </location>
</feature>
<organism evidence="7 8">
    <name type="scientific">Pseudonocardia spirodelae</name>
    <dbReference type="NCBI Taxonomy" id="3133431"/>
    <lineage>
        <taxon>Bacteria</taxon>
        <taxon>Bacillati</taxon>
        <taxon>Actinomycetota</taxon>
        <taxon>Actinomycetes</taxon>
        <taxon>Pseudonocardiales</taxon>
        <taxon>Pseudonocardiaceae</taxon>
        <taxon>Pseudonocardia</taxon>
    </lineage>
</organism>
<evidence type="ECO:0000256" key="4">
    <source>
        <dbReference type="ARBA" id="ARBA00023136"/>
    </source>
</evidence>
<dbReference type="InterPro" id="IPR004841">
    <property type="entry name" value="AA-permease/SLC12A_dom"/>
</dbReference>
<keyword evidence="2 5" id="KW-0812">Transmembrane</keyword>
<dbReference type="PANTHER" id="PTHR42770">
    <property type="entry name" value="AMINO ACID TRANSPORTER-RELATED"/>
    <property type="match status" value="1"/>
</dbReference>
<evidence type="ECO:0000256" key="3">
    <source>
        <dbReference type="ARBA" id="ARBA00022989"/>
    </source>
</evidence>
<proteinExistence type="predicted"/>
<comment type="subcellular location">
    <subcellularLocation>
        <location evidence="1">Membrane</location>
        <topology evidence="1">Multi-pass membrane protein</topology>
    </subcellularLocation>
</comment>
<gene>
    <name evidence="7" type="ORF">WJX68_01185</name>
</gene>
<keyword evidence="4 5" id="KW-0472">Membrane</keyword>
<feature type="domain" description="Amino acid permease/ SLC12A" evidence="6">
    <location>
        <begin position="26"/>
        <end position="430"/>
    </location>
</feature>
<evidence type="ECO:0000256" key="1">
    <source>
        <dbReference type="ARBA" id="ARBA00004141"/>
    </source>
</evidence>
<feature type="transmembrane region" description="Helical" evidence="5">
    <location>
        <begin position="369"/>
        <end position="396"/>
    </location>
</feature>
<protein>
    <submittedName>
        <fullName evidence="7">APC family permease</fullName>
    </submittedName>
</protein>
<keyword evidence="8" id="KW-1185">Reference proteome</keyword>
<dbReference type="Pfam" id="PF00324">
    <property type="entry name" value="AA_permease"/>
    <property type="match status" value="1"/>
</dbReference>
<dbReference type="InterPro" id="IPR050367">
    <property type="entry name" value="APC_superfamily"/>
</dbReference>
<feature type="transmembrane region" description="Helical" evidence="5">
    <location>
        <begin position="344"/>
        <end position="363"/>
    </location>
</feature>
<feature type="transmembrane region" description="Helical" evidence="5">
    <location>
        <begin position="165"/>
        <end position="189"/>
    </location>
</feature>
<evidence type="ECO:0000313" key="7">
    <source>
        <dbReference type="EMBL" id="MEJ8277529.1"/>
    </source>
</evidence>
<feature type="transmembrane region" description="Helical" evidence="5">
    <location>
        <begin position="298"/>
        <end position="323"/>
    </location>
</feature>
<evidence type="ECO:0000313" key="8">
    <source>
        <dbReference type="Proteomes" id="UP001364211"/>
    </source>
</evidence>
<reference evidence="7 8" key="1">
    <citation type="submission" date="2024-03" db="EMBL/GenBank/DDBJ databases">
        <title>Draft genome sequence of Pseudonocardia sp. DW16-2.</title>
        <authorList>
            <person name="Duangmal K."/>
        </authorList>
    </citation>
    <scope>NUCLEOTIDE SEQUENCE [LARGE SCALE GENOMIC DNA]</scope>
    <source>
        <strain evidence="7 8">DW16-2</strain>
    </source>
</reference>
<feature type="transmembrane region" description="Helical" evidence="5">
    <location>
        <begin position="243"/>
        <end position="269"/>
    </location>
</feature>
<comment type="caution">
    <text evidence="7">The sequence shown here is derived from an EMBL/GenBank/DDBJ whole genome shotgun (WGS) entry which is preliminary data.</text>
</comment>
<feature type="transmembrane region" description="Helical" evidence="5">
    <location>
        <begin position="141"/>
        <end position="158"/>
    </location>
</feature>